<evidence type="ECO:0000256" key="2">
    <source>
        <dbReference type="ARBA" id="ARBA00010522"/>
    </source>
</evidence>
<evidence type="ECO:0000256" key="7">
    <source>
        <dbReference type="ARBA" id="ARBA00023180"/>
    </source>
</evidence>
<keyword evidence="3" id="KW-0472">Membrane</keyword>
<evidence type="ECO:0000313" key="14">
    <source>
        <dbReference type="EMBL" id="KOF80302.1"/>
    </source>
</evidence>
<dbReference type="GO" id="GO:0005886">
    <property type="term" value="C:plasma membrane"/>
    <property type="evidence" value="ECO:0007669"/>
    <property type="project" value="UniProtKB-SubCell"/>
</dbReference>
<keyword evidence="7" id="KW-0325">Glycoprotein</keyword>
<name>A0A0L8GTT2_OCTBM</name>
<evidence type="ECO:0000256" key="1">
    <source>
        <dbReference type="ARBA" id="ARBA00004471"/>
    </source>
</evidence>
<keyword evidence="6" id="KW-1015">Disulfide bond</keyword>
<dbReference type="KEGG" id="obi:106874787"/>
<evidence type="ECO:0000256" key="4">
    <source>
        <dbReference type="ARBA" id="ARBA00022729"/>
    </source>
</evidence>
<proteinExistence type="inferred from homology"/>
<dbReference type="GO" id="GO:0030431">
    <property type="term" value="P:sleep"/>
    <property type="evidence" value="ECO:0007669"/>
    <property type="project" value="InterPro"/>
</dbReference>
<evidence type="ECO:0000256" key="3">
    <source>
        <dbReference type="ARBA" id="ARBA00022475"/>
    </source>
</evidence>
<organism evidence="14">
    <name type="scientific">Octopus bimaculoides</name>
    <name type="common">California two-spotted octopus</name>
    <dbReference type="NCBI Taxonomy" id="37653"/>
    <lineage>
        <taxon>Eukaryota</taxon>
        <taxon>Metazoa</taxon>
        <taxon>Spiralia</taxon>
        <taxon>Lophotrochozoa</taxon>
        <taxon>Mollusca</taxon>
        <taxon>Cephalopoda</taxon>
        <taxon>Coleoidea</taxon>
        <taxon>Octopodiformes</taxon>
        <taxon>Octopoda</taxon>
        <taxon>Incirrata</taxon>
        <taxon>Octopodidae</taxon>
        <taxon>Octopus</taxon>
    </lineage>
</organism>
<dbReference type="GO" id="GO:0032222">
    <property type="term" value="P:regulation of synaptic transmission, cholinergic"/>
    <property type="evidence" value="ECO:0007669"/>
    <property type="project" value="InterPro"/>
</dbReference>
<dbReference type="EMBL" id="KQ420432">
    <property type="protein sequence ID" value="KOF80302.1"/>
    <property type="molecule type" value="Genomic_DNA"/>
</dbReference>
<keyword evidence="3" id="KW-1003">Cell membrane</keyword>
<evidence type="ECO:0000256" key="10">
    <source>
        <dbReference type="ARBA" id="ARBA00044524"/>
    </source>
</evidence>
<dbReference type="Pfam" id="PF17064">
    <property type="entry name" value="QVR"/>
    <property type="match status" value="1"/>
</dbReference>
<evidence type="ECO:0000256" key="8">
    <source>
        <dbReference type="ARBA" id="ARBA00031037"/>
    </source>
</evidence>
<dbReference type="AlphaFoldDB" id="A0A0L8GTT2"/>
<comment type="function">
    <text evidence="12">Bifunctional regulator of neuronal activity in the mushroom body, and possibly other regions of the brain, that acts as a signaling molecule required for homeostatic regulation of sleep under normal conditions and after sleep deprivation. Reduces neuronal excitability by enhancing Sh/shaker K(+) channel activity; possibly by stabilizing Sh/shaker to increase protein levels, accelerating its activation kinetics, slowing C-type inactivation and enhancing recovery from inactivation. Specifically affects the A-type K(+) current. Antagonizes nicotinic acetylcholine receptors (nAChRs) to reduce synaptic transmission, possibly by preventing their localization to the cell surface. Required for regulation of neuromuscular excitability and plasticity at neuromuscular junctions.</text>
</comment>
<evidence type="ECO:0000256" key="9">
    <source>
        <dbReference type="ARBA" id="ARBA00044499"/>
    </source>
</evidence>
<dbReference type="InterPro" id="IPR031424">
    <property type="entry name" value="QVR-like"/>
</dbReference>
<comment type="subcellular location">
    <subcellularLocation>
        <location evidence="1">Cell membrane</location>
        <topology evidence="1">Lipid-anchor</topology>
        <topology evidence="1">GPI-anchor</topology>
        <orientation evidence="1">Extracellular side</orientation>
    </subcellularLocation>
    <subcellularLocation>
        <location evidence="9">Membrane raft</location>
        <topology evidence="9">Lipid-anchor</topology>
        <topology evidence="9">GPI-anchor</topology>
        <orientation evidence="9">Extracellular side</orientation>
    </subcellularLocation>
</comment>
<dbReference type="PANTHER" id="PTHR33562">
    <property type="entry name" value="ATILLA, ISOFORM B-RELATED-RELATED"/>
    <property type="match status" value="1"/>
</dbReference>
<dbReference type="GO" id="GO:0048511">
    <property type="term" value="P:rhythmic process"/>
    <property type="evidence" value="ECO:0007669"/>
    <property type="project" value="UniProtKB-KW"/>
</dbReference>
<accession>A0A0L8GTT2</accession>
<dbReference type="GO" id="GO:0045121">
    <property type="term" value="C:membrane raft"/>
    <property type="evidence" value="ECO:0007669"/>
    <property type="project" value="UniProtKB-SubCell"/>
</dbReference>
<keyword evidence="5" id="KW-0090">Biological rhythms</keyword>
<gene>
    <name evidence="14" type="ORF">OCBIM_22028115mg</name>
</gene>
<dbReference type="PANTHER" id="PTHR33562:SF31">
    <property type="entry name" value="PROTEIN QUIVER"/>
    <property type="match status" value="1"/>
</dbReference>
<evidence type="ECO:0000256" key="13">
    <source>
        <dbReference type="ARBA" id="ARBA00046769"/>
    </source>
</evidence>
<dbReference type="OrthoDB" id="9991292at2759"/>
<evidence type="ECO:0000256" key="12">
    <source>
        <dbReference type="ARBA" id="ARBA00045788"/>
    </source>
</evidence>
<keyword evidence="4" id="KW-0732">Signal</keyword>
<evidence type="ECO:0000256" key="11">
    <source>
        <dbReference type="ARBA" id="ARBA00044561"/>
    </source>
</evidence>
<comment type="similarity">
    <text evidence="2">Belongs to the quiver family.</text>
</comment>
<dbReference type="InterPro" id="IPR050975">
    <property type="entry name" value="Sleep_regulator"/>
</dbReference>
<evidence type="ECO:0000256" key="6">
    <source>
        <dbReference type="ARBA" id="ARBA00023157"/>
    </source>
</evidence>
<protein>
    <recommendedName>
        <fullName evidence="10">UPAR/Ly6 domain-containing protein qvr</fullName>
    </recommendedName>
    <alternativeName>
        <fullName evidence="11">Protein quiver</fullName>
    </alternativeName>
    <alternativeName>
        <fullName evidence="8">Protein sleepless</fullName>
    </alternativeName>
</protein>
<sequence length="146" mass="16148">MESVSITSCLLCIVGRLQKPINSAEEAYSPVTCYKCMGTMVNSSCADPVNVNNISMKECPQGLCIKWTRKLGGVWYMERTCSDDLTIYISLIDRVCRTERNGNGYLCMCGKHLCNAANSPVTESLYIKTIAVTALSLIFMVLQLIL</sequence>
<reference evidence="14" key="1">
    <citation type="submission" date="2015-07" db="EMBL/GenBank/DDBJ databases">
        <title>MeaNS - Measles Nucleotide Surveillance Program.</title>
        <authorList>
            <person name="Tran T."/>
            <person name="Druce J."/>
        </authorList>
    </citation>
    <scope>NUCLEOTIDE SEQUENCE</scope>
    <source>
        <strain evidence="14">UCB-OBI-ISO-001</strain>
        <tissue evidence="14">Gonad</tissue>
    </source>
</reference>
<comment type="subunit">
    <text evidence="13">Interacts (via loop 2 of the three-fingered Ly-6 domain) with Sh/shaker; this interaction may stabilize both components of the complex and may be required for targeting or retention of Sh/shaker to neural cell projections. Interacts (via loop 2 of the three-fingered Ly-6 domain) with nAChRalpha3 and potentially other nicotinic acetylcholine receptors; this interaction is required for antagonism of nicotinic acetylcholine receptors.</text>
</comment>
<evidence type="ECO:0000256" key="5">
    <source>
        <dbReference type="ARBA" id="ARBA00023108"/>
    </source>
</evidence>